<dbReference type="InterPro" id="IPR057991">
    <property type="entry name" value="TPR_TAF2_C"/>
</dbReference>
<dbReference type="OrthoDB" id="308861at2759"/>
<dbReference type="eggNOG" id="KOG1932">
    <property type="taxonomic scope" value="Eukaryota"/>
</dbReference>
<feature type="domain" description="Transcription initiation factor TFIID subunit 2 Ig-like" evidence="10">
    <location>
        <begin position="575"/>
        <end position="750"/>
    </location>
</feature>
<dbReference type="FunFam" id="1.10.390.10:FF:000011">
    <property type="entry name" value="Transcription initiation factor TFIID subunit"/>
    <property type="match status" value="1"/>
</dbReference>
<dbReference type="HOGENOM" id="CLU_002317_2_0_1"/>
<dbReference type="Gene3D" id="1.10.390.10">
    <property type="entry name" value="Neutral Protease Domain 2"/>
    <property type="match status" value="1"/>
</dbReference>
<evidence type="ECO:0000313" key="12">
    <source>
        <dbReference type="EMBL" id="ETN42732.1"/>
    </source>
</evidence>
<evidence type="ECO:0000259" key="11">
    <source>
        <dbReference type="Pfam" id="PF25577"/>
    </source>
</evidence>
<keyword evidence="4" id="KW-0805">Transcription regulation</keyword>
<gene>
    <name evidence="12" type="ORF">HMPREF1541_01890</name>
</gene>
<evidence type="ECO:0000313" key="13">
    <source>
        <dbReference type="Proteomes" id="UP000030752"/>
    </source>
</evidence>
<dbReference type="FunCoup" id="W2S224">
    <property type="interactions" value="586"/>
</dbReference>
<protein>
    <recommendedName>
        <fullName evidence="3">Transcription initiation factor TFIID subunit 2</fullName>
    </recommendedName>
    <alternativeName>
        <fullName evidence="8">TBP-associated factor 2</fullName>
    </alternativeName>
</protein>
<comment type="similarity">
    <text evidence="2">Belongs to the TAF2 family.</text>
</comment>
<dbReference type="PANTHER" id="PTHR15137">
    <property type="entry name" value="TRANSCRIPTION INITIATION FACTOR TFIID"/>
    <property type="match status" value="1"/>
</dbReference>
<dbReference type="Pfam" id="PF25316">
    <property type="entry name" value="TAF2_3rd"/>
    <property type="match status" value="1"/>
</dbReference>
<evidence type="ECO:0000256" key="6">
    <source>
        <dbReference type="ARBA" id="ARBA00023242"/>
    </source>
</evidence>
<feature type="domain" description="Transcription initiation factor TFIID subunit 2 TPR repeats" evidence="11">
    <location>
        <begin position="755"/>
        <end position="1052"/>
    </location>
</feature>
<dbReference type="GO" id="GO:0005669">
    <property type="term" value="C:transcription factor TFIID complex"/>
    <property type="evidence" value="ECO:0007669"/>
    <property type="project" value="InterPro"/>
</dbReference>
<dbReference type="GO" id="GO:0006367">
    <property type="term" value="P:transcription initiation at RNA polymerase II promoter"/>
    <property type="evidence" value="ECO:0007669"/>
    <property type="project" value="TreeGrafter"/>
</dbReference>
<sequence length="1298" mass="146732">MTSSTTQTVDSHAADPFAETRFSLFHTKVDLDLNFGQNITGHTEIEIHPESKSFKYIYLNAQQCSVSNVTVNGIEATHYHQDPCVLTKLHFEATAHQHHFFADKIDRLRGKTVRPNLVIQVPSSIRITEVNETEVRTQDAGTIRVPQPAGTDATETARGLTDTSVAKFTPLVVSINFTTIHMHDAVEFVSGPRGSGRWPHAFTRGRQGGASAATLFPCSDSLYVRGTWEIAITTPQTVGDALKQTLAENLGDVSPDKKANGAAPPAHETKQMLVLCSGEFVNDVISKTDPTKKTTQFIIMEKISAQQIGFAVGPFERVDLNVFRDAEDQDKLGDNAVQMYGYCLPHRSEEVMNTCLPTPKAMDTFVQKYSASPFQPYSMVFVEDMPHDVSIFAGLSVCSTRLLYPEGVIDSAQHSTRRLVHAIAAQWLGINVIPETPFDAWVVVGMAHFLTDLFMKDICGMNEYRARMYEQANQIYEQDKERPSIYDMGDILHVDPSAYEFLALKAPVVLFILDRRMAKTAGATKMPGIISKILTRARTGDLDNNALSTDFFQKTTERINHGPINDFMQQWVKGAGCPHFRITQRFNKKKLMIEMFFDQLQSASERELDSSTFMRDVREDWNEVYAGERQNVFTGPMTIRIHEADGTPYEHIVQIKEGRAQIDVPYNTKYKRLKRTRKQRNKAATKAAEEDDDEKDTLVYYLGDNLQTEEELEAWRLVDWSQEMENAMALESFEWIRADADFEWIARIELLLPGYMYASQLQQDRDIVSQLHAVRSIAAYKADSMASSILLRTLMDKRYFHRVRHIAAQGLVLHADRTNDETRMLVDVGKFHLKKAFEELFCSTDSGTSIIRPNDFSDHQQYLAQLAIVEAVSKIRDDNGYTPRDIKEWMLDKLKFNDNSNNEFSDAFYVSTLMKGLAKALIAKPLSAPDVDAMDLDQTREYADLQQFEQACVEEIDRYRRMDEWTSSYQNLYSRTALECQAILANAGIHRYSPLHFLQYTRPGNYDMLRLAAFEVLVDPRIFEMSSVLKYVIHCTVADSSPLIRQELQKAFGEIIGRRAIGDRGQAIVIEKQAGSDDLVVEEGADKSATRAEEIARRTSIDAALLALKKELGENAILKKAVWDAVSYSEITIDDLATMLDFCRMLYPPKDEMKVKLQLPRYWQVQHLGKVWNIGLFLISPFFIVYMRSPANKACFQGKLKFSHTNKVRTKLVPRWQPPKRAVDAHPPPPMRTGTGSLKLKIRPPSQANISAPGLQSARTPVQTPTPPPPPVRQVQQEAPPQKKITLKLGLKSGSPTV</sequence>
<feature type="region of interest" description="Disordered" evidence="9">
    <location>
        <begin position="1218"/>
        <end position="1298"/>
    </location>
</feature>
<dbReference type="STRING" id="1220924.W2S224"/>
<dbReference type="GeneID" id="19969229"/>
<dbReference type="PANTHER" id="PTHR15137:SF9">
    <property type="entry name" value="TRANSCRIPTION INITIATION FACTOR TFIID SUBUNIT 2"/>
    <property type="match status" value="1"/>
</dbReference>
<evidence type="ECO:0000256" key="3">
    <source>
        <dbReference type="ARBA" id="ARBA00017363"/>
    </source>
</evidence>
<dbReference type="GO" id="GO:0016251">
    <property type="term" value="F:RNA polymerase II general transcription initiation factor activity"/>
    <property type="evidence" value="ECO:0007669"/>
    <property type="project" value="TreeGrafter"/>
</dbReference>
<dbReference type="RefSeq" id="XP_008714468.1">
    <property type="nucleotide sequence ID" value="XM_008716246.1"/>
</dbReference>
<keyword evidence="5" id="KW-0804">Transcription</keyword>
<evidence type="ECO:0000256" key="4">
    <source>
        <dbReference type="ARBA" id="ARBA00023015"/>
    </source>
</evidence>
<evidence type="ECO:0000256" key="8">
    <source>
        <dbReference type="ARBA" id="ARBA00076306"/>
    </source>
</evidence>
<evidence type="ECO:0000256" key="1">
    <source>
        <dbReference type="ARBA" id="ARBA00004123"/>
    </source>
</evidence>
<dbReference type="InterPro" id="IPR057345">
    <property type="entry name" value="Ig-like_TAF2"/>
</dbReference>
<keyword evidence="13" id="KW-1185">Reference proteome</keyword>
<dbReference type="InterPro" id="IPR042097">
    <property type="entry name" value="Aminopeptidase_N-like_N_sf"/>
</dbReference>
<proteinExistence type="inferred from homology"/>
<dbReference type="Gene3D" id="2.60.40.1730">
    <property type="entry name" value="tricorn interacting facor f3 domain"/>
    <property type="match status" value="1"/>
</dbReference>
<dbReference type="VEuPathDB" id="FungiDB:HMPREF1541_01890"/>
<evidence type="ECO:0000256" key="2">
    <source>
        <dbReference type="ARBA" id="ARBA00010937"/>
    </source>
</evidence>
<accession>W2S224</accession>
<dbReference type="EMBL" id="KB822718">
    <property type="protein sequence ID" value="ETN42732.1"/>
    <property type="molecule type" value="Genomic_DNA"/>
</dbReference>
<evidence type="ECO:0000256" key="7">
    <source>
        <dbReference type="ARBA" id="ARBA00025346"/>
    </source>
</evidence>
<dbReference type="GO" id="GO:0003682">
    <property type="term" value="F:chromatin binding"/>
    <property type="evidence" value="ECO:0007669"/>
    <property type="project" value="TreeGrafter"/>
</dbReference>
<evidence type="ECO:0000256" key="5">
    <source>
        <dbReference type="ARBA" id="ARBA00023163"/>
    </source>
</evidence>
<feature type="compositionally biased region" description="Low complexity" evidence="9">
    <location>
        <begin position="1273"/>
        <end position="1282"/>
    </location>
</feature>
<reference evidence="12 13" key="1">
    <citation type="submission" date="2013-03" db="EMBL/GenBank/DDBJ databases">
        <title>The Genome Sequence of Phialophora europaea CBS 101466.</title>
        <authorList>
            <consortium name="The Broad Institute Genomics Platform"/>
            <person name="Cuomo C."/>
            <person name="de Hoog S."/>
            <person name="Gorbushina A."/>
            <person name="Walker B."/>
            <person name="Young S.K."/>
            <person name="Zeng Q."/>
            <person name="Gargeya S."/>
            <person name="Fitzgerald M."/>
            <person name="Haas B."/>
            <person name="Abouelleil A."/>
            <person name="Allen A.W."/>
            <person name="Alvarado L."/>
            <person name="Arachchi H.M."/>
            <person name="Berlin A.M."/>
            <person name="Chapman S.B."/>
            <person name="Gainer-Dewar J."/>
            <person name="Goldberg J."/>
            <person name="Griggs A."/>
            <person name="Gujja S."/>
            <person name="Hansen M."/>
            <person name="Howarth C."/>
            <person name="Imamovic A."/>
            <person name="Ireland A."/>
            <person name="Larimer J."/>
            <person name="McCowan C."/>
            <person name="Murphy C."/>
            <person name="Pearson M."/>
            <person name="Poon T.W."/>
            <person name="Priest M."/>
            <person name="Roberts A."/>
            <person name="Saif S."/>
            <person name="Shea T."/>
            <person name="Sisk P."/>
            <person name="Sykes S."/>
            <person name="Wortman J."/>
            <person name="Nusbaum C."/>
            <person name="Birren B."/>
        </authorList>
    </citation>
    <scope>NUCLEOTIDE SEQUENCE [LARGE SCALE GENOMIC DNA]</scope>
    <source>
        <strain evidence="12 13">CBS 101466</strain>
    </source>
</reference>
<evidence type="ECO:0000256" key="9">
    <source>
        <dbReference type="SAM" id="MobiDB-lite"/>
    </source>
</evidence>
<name>W2S224_CYPE1</name>
<dbReference type="CDD" id="cd09839">
    <property type="entry name" value="M1_like_TAF2"/>
    <property type="match status" value="1"/>
</dbReference>
<evidence type="ECO:0000259" key="10">
    <source>
        <dbReference type="Pfam" id="PF25316"/>
    </source>
</evidence>
<dbReference type="Pfam" id="PF25577">
    <property type="entry name" value="TPR_TAF2_C"/>
    <property type="match status" value="1"/>
</dbReference>
<dbReference type="GO" id="GO:0000976">
    <property type="term" value="F:transcription cis-regulatory region binding"/>
    <property type="evidence" value="ECO:0007669"/>
    <property type="project" value="TreeGrafter"/>
</dbReference>
<dbReference type="Proteomes" id="UP000030752">
    <property type="component" value="Unassembled WGS sequence"/>
</dbReference>
<dbReference type="SUPFAM" id="SSF55486">
    <property type="entry name" value="Metalloproteases ('zincins'), catalytic domain"/>
    <property type="match status" value="1"/>
</dbReference>
<organism evidence="12 13">
    <name type="scientific">Cyphellophora europaea (strain CBS 101466)</name>
    <name type="common">Phialophora europaea</name>
    <dbReference type="NCBI Taxonomy" id="1220924"/>
    <lineage>
        <taxon>Eukaryota</taxon>
        <taxon>Fungi</taxon>
        <taxon>Dikarya</taxon>
        <taxon>Ascomycota</taxon>
        <taxon>Pezizomycotina</taxon>
        <taxon>Eurotiomycetes</taxon>
        <taxon>Chaetothyriomycetidae</taxon>
        <taxon>Chaetothyriales</taxon>
        <taxon>Cyphellophoraceae</taxon>
        <taxon>Cyphellophora</taxon>
    </lineage>
</organism>
<keyword evidence="6" id="KW-0539">Nucleus</keyword>
<comment type="function">
    <text evidence="7">Functions as a component of the DNA-binding general transcription factor complex TFIID. Binding of TFIID to a promoter (with or without TATA element) is the initial step in pre-initiation complex (PIC) formation. TFIID plays a key role in the regulation of gene expression by RNA polymerase II through different activities such as transcription activator interaction, core promoter recognition and selectivity, TFIIA and TFIIB interaction, chromatin modification (histone acetylation by TAF1), facilitation of DNA opening and initiation of transcription.</text>
</comment>
<dbReference type="InterPro" id="IPR037813">
    <property type="entry name" value="TAF2"/>
</dbReference>
<dbReference type="SUPFAM" id="SSF63737">
    <property type="entry name" value="Leukotriene A4 hydrolase N-terminal domain"/>
    <property type="match status" value="1"/>
</dbReference>
<comment type="subcellular location">
    <subcellularLocation>
        <location evidence="1">Nucleus</location>
    </subcellularLocation>
</comment>
<dbReference type="InParanoid" id="W2S224"/>
<dbReference type="InterPro" id="IPR027268">
    <property type="entry name" value="Peptidase_M4/M1_CTD_sf"/>
</dbReference>